<feature type="compositionally biased region" description="Basic and acidic residues" evidence="3">
    <location>
        <begin position="282"/>
        <end position="291"/>
    </location>
</feature>
<dbReference type="GO" id="GO:0031991">
    <property type="term" value="P:regulation of actomyosin contractile ring contraction"/>
    <property type="evidence" value="ECO:0007669"/>
    <property type="project" value="TreeGrafter"/>
</dbReference>
<organism evidence="5 6">
    <name type="scientific">Plectosphaerella plurivora</name>
    <dbReference type="NCBI Taxonomy" id="936078"/>
    <lineage>
        <taxon>Eukaryota</taxon>
        <taxon>Fungi</taxon>
        <taxon>Dikarya</taxon>
        <taxon>Ascomycota</taxon>
        <taxon>Pezizomycotina</taxon>
        <taxon>Sordariomycetes</taxon>
        <taxon>Hypocreomycetidae</taxon>
        <taxon>Glomerellales</taxon>
        <taxon>Plectosphaerellaceae</taxon>
        <taxon>Plectosphaerella</taxon>
    </lineage>
</organism>
<feature type="region of interest" description="Disordered" evidence="3">
    <location>
        <begin position="446"/>
        <end position="622"/>
    </location>
</feature>
<sequence length="1938" mass="211631">MDAGHRDDEDRLGATATAGSISTAVIPPHELHLHPYHNLNHDRNPPSLALSHLHTHGQLPPDLRPEYSHDRFAINPDLRQPNLALRTYPDPAFTDHYLDEQSPSPSPGNTATATAAGSHTDSSDPGGRPLADLTAANAFFHRRGSSPYPDQASASSESDYMATSSTAASRAREQSYANATPGGGPKHPLAPADPRNGLRTATRSVSAPIDQHDTSKLSRATRQPSVKDLTKRFDDHATTAVPRIPVRTGIPARQNRSATSGDRSSPATTTNSPSSYAALRTSVDRTLHADSSRSASGTRTSQRQRYFAEDQASNNPQSFASRISKPRNSVSTSKSMTQLAPNVSPVPPPIPAFSPVIPSPSSGHGLLFGEIRPEQGDSQMAGHGIGRPSSRPRRTSESSVHPGRQVLHQRTLSDPEMLEPSSPSDWYRAENKVHPGQLVYQSLHIVNTPSGQGPAPQVSPADASRKYTQGPTDRQQGPPITSRLPLSVRKLASPSPSTISSPSGGNSRANSPSDMKPTNGYASNANTIRAKTPTRRAPVPRGLVTPNDGSHLNPFGAAPAPKLSPPLRSSRPRQSVAAATTTSSRMRKAEGTRSPRSGSSRNASKAPDPTGRRKIAVGPIDFEQRREHIRLAYSKSIRNTQAQKAQREAAERRKKELEAALRAKSAALAAARARAEAAAGARPPSTTKAAPTREPLRITTVPPINTAVPAVTSIAKDSPTLGIPGSFPDATPPVGSDDPPASALSMATEVTEFDDEPQTSAAVPPELDGPTHGLGVQMPGTLPEQTPEQTESPSYFPGPDLDDQNDPHSGVGDQGGNQTVTDDRVSIQISLDQEPTESSPQVPPQPELSNGDSVESLAPSGYSDEYEPLPYASPSLETTVRILRRESDQDTTQQQPSLSSSMYDYEDPEYQIQLDRSEARAIRRYTGQDDSSSSRAERGEHAKPDTGSILDRPRGDYLSPHRLSACDSDSENQLRGYGSQGQTPDTSHSLVVPHLPSPANRNSHHSTWTDFSIDSNNGSDWGTGSRNFMDDETVPPTNPRLAVGSQSYPSPSGSSSERQSGHFSADVSPVGFGDGTASTHGAESQLPDQDASRGFSTPYTSRHENRIDSHDVPLPDYEPPPVPTPYATSISESYRPPSSTYQPDTRPGSTLVGSRRESEDFAPAASTPQSADHLPLEAREASLGGQTAVDSDQKSLPTAGSSTHLDAAEKKERHRLQQRRNVIKELVDTEMVFVRDMNIVEEIYKGTAEACPKLDDKTIKLIFRNVDEIVMFHTKFCARLKEAVVAVYAPQGRRDDASTKSDSTSPSPLPQHSDPNDTNDRSVLIGPLFQQYMEKMKSAHEGFLRNSDHAAKRLIQIQQDPTVMVWLNECHEVAKDLTAAWDLDSLLIKPMQRITKYPNLIVTLLQHTPQDHPDRAALMSAKDVLETAIIDINKTKKNFELVGQIVGRKRKESDVKAGFARAFGKRVDKLQTPSTRIAEDAIYSKLHEKFGDDYLRLQVVLRDVEFYTRQISAYVHEFLKYLSSMELVMRLQPGSYPELESKWVQFNVSMRDIEKVALDQHLSQVRKHVIEPFEHVIKAYGNPSLAMKKREKRRLDYERAEHLRRGGKTLDPKLKELVEQYDALNETLKKELPQLSALTEKLGVICLGNFVNIQASWWAMWKDKVKYVLGDSTPTPELAEIMSTFQRDFKFAQEQVLSIGLLNPTYRGRASQSTVTTRASTDDGARARPRPPELSPRVRGRSVNNDMAPVLPTPDFARRNSGQFTLSPSTSMPSPHQYYYRDYYAGYGSGLRPGGPSSGVDTPATGEASPTARTGGPILPRPESGRSFDSGIAPRQSSEQMQRYTRESVTSAYSSGYPAPEPRRYSGLFQSALPMDNEESQRPSRASSHERPAGNDYNVLWLAASLFEFNIETTKHEAGYAYLTYQAGEVSPIAPVCL</sequence>
<dbReference type="InterPro" id="IPR000219">
    <property type="entry name" value="DH_dom"/>
</dbReference>
<dbReference type="SMART" id="SM00325">
    <property type="entry name" value="RhoGEF"/>
    <property type="match status" value="1"/>
</dbReference>
<dbReference type="Pfam" id="PF03114">
    <property type="entry name" value="BAR"/>
    <property type="match status" value="1"/>
</dbReference>
<name>A0A9P9A585_9PEZI</name>
<evidence type="ECO:0000313" key="5">
    <source>
        <dbReference type="EMBL" id="KAH6674064.1"/>
    </source>
</evidence>
<feature type="compositionally biased region" description="Polar residues" evidence="3">
    <location>
        <begin position="783"/>
        <end position="793"/>
    </location>
</feature>
<feature type="compositionally biased region" description="Polar residues" evidence="3">
    <location>
        <begin position="1710"/>
        <end position="1719"/>
    </location>
</feature>
<dbReference type="InterPro" id="IPR051492">
    <property type="entry name" value="Dynamin-Rho_GEF"/>
</dbReference>
<dbReference type="GO" id="GO:0005737">
    <property type="term" value="C:cytoplasm"/>
    <property type="evidence" value="ECO:0007669"/>
    <property type="project" value="InterPro"/>
</dbReference>
<proteinExistence type="predicted"/>
<feature type="compositionally biased region" description="Low complexity" evidence="3">
    <location>
        <begin position="353"/>
        <end position="362"/>
    </location>
</feature>
<feature type="compositionally biased region" description="Polar residues" evidence="3">
    <location>
        <begin position="466"/>
        <end position="479"/>
    </location>
</feature>
<evidence type="ECO:0000259" key="4">
    <source>
        <dbReference type="PROSITE" id="PS50010"/>
    </source>
</evidence>
<feature type="compositionally biased region" description="Basic and acidic residues" evidence="3">
    <location>
        <begin position="935"/>
        <end position="944"/>
    </location>
</feature>
<dbReference type="InterPro" id="IPR004148">
    <property type="entry name" value="BAR_dom"/>
</dbReference>
<feature type="compositionally biased region" description="Polar residues" evidence="3">
    <location>
        <begin position="101"/>
        <end position="120"/>
    </location>
</feature>
<feature type="compositionally biased region" description="Polar residues" evidence="3">
    <location>
        <begin position="292"/>
        <end position="304"/>
    </location>
</feature>
<feature type="compositionally biased region" description="Basic and acidic residues" evidence="3">
    <location>
        <begin position="1"/>
        <end position="12"/>
    </location>
</feature>
<evidence type="ECO:0000256" key="1">
    <source>
        <dbReference type="ARBA" id="ARBA00022658"/>
    </source>
</evidence>
<dbReference type="SUPFAM" id="SSF48065">
    <property type="entry name" value="DBL homology domain (DH-domain)"/>
    <property type="match status" value="1"/>
</dbReference>
<dbReference type="PANTHER" id="PTHR22834:SF20">
    <property type="entry name" value="SH3 DOMAIN-CONTAINING PROTEIN"/>
    <property type="match status" value="1"/>
</dbReference>
<dbReference type="Gene3D" id="1.20.1270.60">
    <property type="entry name" value="Arfaptin homology (AH) domain/BAR domain"/>
    <property type="match status" value="1"/>
</dbReference>
<feature type="compositionally biased region" description="Basic and acidic residues" evidence="3">
    <location>
        <begin position="1879"/>
        <end position="1893"/>
    </location>
</feature>
<dbReference type="InterPro" id="IPR027267">
    <property type="entry name" value="AH/BAR_dom_sf"/>
</dbReference>
<feature type="compositionally biased region" description="Polar residues" evidence="3">
    <location>
        <begin position="1126"/>
        <end position="1152"/>
    </location>
</feature>
<feature type="compositionally biased region" description="Polar residues" evidence="3">
    <location>
        <begin position="980"/>
        <end position="989"/>
    </location>
</feature>
<feature type="region of interest" description="Disordered" evidence="3">
    <location>
        <begin position="1874"/>
        <end position="1893"/>
    </location>
</feature>
<dbReference type="Proteomes" id="UP000770015">
    <property type="component" value="Unassembled WGS sequence"/>
</dbReference>
<feature type="compositionally biased region" description="Basic and acidic residues" evidence="3">
    <location>
        <begin position="228"/>
        <end position="237"/>
    </location>
</feature>
<feature type="compositionally biased region" description="Low complexity" evidence="3">
    <location>
        <begin position="1045"/>
        <end position="1064"/>
    </location>
</feature>
<feature type="compositionally biased region" description="Low complexity" evidence="3">
    <location>
        <begin position="557"/>
        <end position="573"/>
    </location>
</feature>
<feature type="compositionally biased region" description="Polar residues" evidence="3">
    <location>
        <begin position="594"/>
        <end position="603"/>
    </location>
</feature>
<dbReference type="OrthoDB" id="10256089at2759"/>
<feature type="compositionally biased region" description="Basic and acidic residues" evidence="3">
    <location>
        <begin position="1101"/>
        <end position="1113"/>
    </location>
</feature>
<keyword evidence="1" id="KW-0344">Guanine-nucleotide releasing factor</keyword>
<evidence type="ECO:0000256" key="3">
    <source>
        <dbReference type="SAM" id="MobiDB-lite"/>
    </source>
</evidence>
<feature type="compositionally biased region" description="Low complexity" evidence="3">
    <location>
        <begin position="493"/>
        <end position="503"/>
    </location>
</feature>
<dbReference type="PANTHER" id="PTHR22834">
    <property type="entry name" value="NUCLEAR FUSION PROTEIN FUS2"/>
    <property type="match status" value="1"/>
</dbReference>
<dbReference type="GO" id="GO:0005085">
    <property type="term" value="F:guanyl-nucleotide exchange factor activity"/>
    <property type="evidence" value="ECO:0007669"/>
    <property type="project" value="UniProtKB-KW"/>
</dbReference>
<dbReference type="Gene3D" id="1.20.900.10">
    <property type="entry name" value="Dbl homology (DH) domain"/>
    <property type="match status" value="1"/>
</dbReference>
<feature type="compositionally biased region" description="Polar residues" evidence="3">
    <location>
        <begin position="999"/>
        <end position="1026"/>
    </location>
</feature>
<feature type="region of interest" description="Disordered" evidence="3">
    <location>
        <begin position="719"/>
        <end position="1213"/>
    </location>
</feature>
<dbReference type="SUPFAM" id="SSF103657">
    <property type="entry name" value="BAR/IMD domain-like"/>
    <property type="match status" value="1"/>
</dbReference>
<feature type="compositionally biased region" description="Polar residues" evidence="3">
    <location>
        <begin position="1760"/>
        <end position="1772"/>
    </location>
</feature>
<accession>A0A9P9A585</accession>
<feature type="domain" description="DH" evidence="4">
    <location>
        <begin position="1218"/>
        <end position="1435"/>
    </location>
</feature>
<feature type="region of interest" description="Disordered" evidence="3">
    <location>
        <begin position="375"/>
        <end position="428"/>
    </location>
</feature>
<gene>
    <name evidence="5" type="ORF">F5X68DRAFT_41770</name>
</gene>
<feature type="region of interest" description="Disordered" evidence="3">
    <location>
        <begin position="351"/>
        <end position="370"/>
    </location>
</feature>
<protein>
    <recommendedName>
        <fullName evidence="4">DH domain-containing protein</fullName>
    </recommendedName>
</protein>
<dbReference type="GO" id="GO:0032955">
    <property type="term" value="P:regulation of division septum assembly"/>
    <property type="evidence" value="ECO:0007669"/>
    <property type="project" value="TreeGrafter"/>
</dbReference>
<dbReference type="Pfam" id="PF00621">
    <property type="entry name" value="RhoGEF"/>
    <property type="match status" value="1"/>
</dbReference>
<feature type="region of interest" description="Disordered" evidence="3">
    <location>
        <begin position="1"/>
        <end position="20"/>
    </location>
</feature>
<reference evidence="5" key="1">
    <citation type="journal article" date="2021" name="Nat. Commun.">
        <title>Genetic determinants of endophytism in the Arabidopsis root mycobiome.</title>
        <authorList>
            <person name="Mesny F."/>
            <person name="Miyauchi S."/>
            <person name="Thiergart T."/>
            <person name="Pickel B."/>
            <person name="Atanasova L."/>
            <person name="Karlsson M."/>
            <person name="Huettel B."/>
            <person name="Barry K.W."/>
            <person name="Haridas S."/>
            <person name="Chen C."/>
            <person name="Bauer D."/>
            <person name="Andreopoulos W."/>
            <person name="Pangilinan J."/>
            <person name="LaButti K."/>
            <person name="Riley R."/>
            <person name="Lipzen A."/>
            <person name="Clum A."/>
            <person name="Drula E."/>
            <person name="Henrissat B."/>
            <person name="Kohler A."/>
            <person name="Grigoriev I.V."/>
            <person name="Martin F.M."/>
            <person name="Hacquard S."/>
        </authorList>
    </citation>
    <scope>NUCLEOTIDE SEQUENCE</scope>
    <source>
        <strain evidence="5">MPI-SDFR-AT-0117</strain>
    </source>
</reference>
<feature type="region of interest" description="Disordered" evidence="3">
    <location>
        <begin position="1792"/>
        <end position="1865"/>
    </location>
</feature>
<feature type="region of interest" description="Disordered" evidence="3">
    <location>
        <begin position="40"/>
        <end position="68"/>
    </location>
</feature>
<dbReference type="PROSITE" id="PS50010">
    <property type="entry name" value="DH_2"/>
    <property type="match status" value="1"/>
</dbReference>
<keyword evidence="2" id="KW-0175">Coiled coil</keyword>
<comment type="caution">
    <text evidence="5">The sequence shown here is derived from an EMBL/GenBank/DDBJ whole genome shotgun (WGS) entry which is preliminary data.</text>
</comment>
<dbReference type="CDD" id="cd07589">
    <property type="entry name" value="BAR_DNMBP"/>
    <property type="match status" value="1"/>
</dbReference>
<keyword evidence="6" id="KW-1185">Reference proteome</keyword>
<dbReference type="EMBL" id="JAGSXJ010000026">
    <property type="protein sequence ID" value="KAH6674064.1"/>
    <property type="molecule type" value="Genomic_DNA"/>
</dbReference>
<feature type="compositionally biased region" description="Polar residues" evidence="3">
    <location>
        <begin position="1184"/>
        <end position="1204"/>
    </location>
</feature>
<feature type="compositionally biased region" description="Polar residues" evidence="3">
    <location>
        <begin position="827"/>
        <end position="840"/>
    </location>
</feature>
<feature type="compositionally biased region" description="Polar residues" evidence="3">
    <location>
        <begin position="1835"/>
        <end position="1854"/>
    </location>
</feature>
<feature type="compositionally biased region" description="Polar residues" evidence="3">
    <location>
        <begin position="311"/>
        <end position="339"/>
    </location>
</feature>
<feature type="compositionally biased region" description="Low complexity" evidence="3">
    <location>
        <begin position="264"/>
        <end position="278"/>
    </location>
</feature>
<feature type="coiled-coil region" evidence="2">
    <location>
        <begin position="640"/>
        <end position="674"/>
    </location>
</feature>
<feature type="compositionally biased region" description="Polar residues" evidence="3">
    <location>
        <begin position="890"/>
        <end position="902"/>
    </location>
</feature>
<dbReference type="InterPro" id="IPR035899">
    <property type="entry name" value="DBL_dom_sf"/>
</dbReference>
<feature type="region of interest" description="Disordered" evidence="3">
    <location>
        <begin position="1710"/>
        <end position="1772"/>
    </location>
</feature>
<feature type="region of interest" description="Disordered" evidence="3">
    <location>
        <begin position="1292"/>
        <end position="1320"/>
    </location>
</feature>
<evidence type="ECO:0000256" key="2">
    <source>
        <dbReference type="SAM" id="Coils"/>
    </source>
</evidence>
<feature type="compositionally biased region" description="Polar residues" evidence="3">
    <location>
        <begin position="504"/>
        <end position="513"/>
    </location>
</feature>
<dbReference type="CDD" id="cd00160">
    <property type="entry name" value="RhoGEF"/>
    <property type="match status" value="1"/>
</dbReference>
<feature type="region of interest" description="Disordered" evidence="3">
    <location>
        <begin position="87"/>
        <end position="346"/>
    </location>
</feature>
<feature type="compositionally biased region" description="Polar residues" evidence="3">
    <location>
        <begin position="254"/>
        <end position="263"/>
    </location>
</feature>
<evidence type="ECO:0000313" key="6">
    <source>
        <dbReference type="Proteomes" id="UP000770015"/>
    </source>
</evidence>
<feature type="compositionally biased region" description="Polar residues" evidence="3">
    <location>
        <begin position="520"/>
        <end position="529"/>
    </location>
</feature>